<dbReference type="InterPro" id="IPR013103">
    <property type="entry name" value="RVT_2"/>
</dbReference>
<gene>
    <name evidence="2" type="ORF">Tco_1112679</name>
</gene>
<dbReference type="SUPFAM" id="SSF56672">
    <property type="entry name" value="DNA/RNA polymerases"/>
    <property type="match status" value="1"/>
</dbReference>
<evidence type="ECO:0000313" key="3">
    <source>
        <dbReference type="Proteomes" id="UP001151760"/>
    </source>
</evidence>
<dbReference type="Pfam" id="PF13976">
    <property type="entry name" value="gag_pre-integrs"/>
    <property type="match status" value="1"/>
</dbReference>
<dbReference type="PROSITE" id="PS50994">
    <property type="entry name" value="INTEGRASE"/>
    <property type="match status" value="1"/>
</dbReference>
<dbReference type="InterPro" id="IPR012337">
    <property type="entry name" value="RNaseH-like_sf"/>
</dbReference>
<dbReference type="EMBL" id="BQNB010021050">
    <property type="protein sequence ID" value="GJU02341.1"/>
    <property type="molecule type" value="Genomic_DNA"/>
</dbReference>
<dbReference type="CDD" id="cd09272">
    <property type="entry name" value="RNase_HI_RT_Ty1"/>
    <property type="match status" value="1"/>
</dbReference>
<evidence type="ECO:0000313" key="2">
    <source>
        <dbReference type="EMBL" id="GJU02341.1"/>
    </source>
</evidence>
<name>A0ABQ5IQJ6_9ASTR</name>
<organism evidence="2 3">
    <name type="scientific">Tanacetum coccineum</name>
    <dbReference type="NCBI Taxonomy" id="301880"/>
    <lineage>
        <taxon>Eukaryota</taxon>
        <taxon>Viridiplantae</taxon>
        <taxon>Streptophyta</taxon>
        <taxon>Embryophyta</taxon>
        <taxon>Tracheophyta</taxon>
        <taxon>Spermatophyta</taxon>
        <taxon>Magnoliopsida</taxon>
        <taxon>eudicotyledons</taxon>
        <taxon>Gunneridae</taxon>
        <taxon>Pentapetalae</taxon>
        <taxon>asterids</taxon>
        <taxon>campanulids</taxon>
        <taxon>Asterales</taxon>
        <taxon>Asteraceae</taxon>
        <taxon>Asteroideae</taxon>
        <taxon>Anthemideae</taxon>
        <taxon>Anthemidinae</taxon>
        <taxon>Tanacetum</taxon>
    </lineage>
</organism>
<feature type="domain" description="Integrase catalytic" evidence="1">
    <location>
        <begin position="124"/>
        <end position="222"/>
    </location>
</feature>
<dbReference type="Gene3D" id="3.30.420.10">
    <property type="entry name" value="Ribonuclease H-like superfamily/Ribonuclease H"/>
    <property type="match status" value="1"/>
</dbReference>
<protein>
    <submittedName>
        <fullName evidence="2">Ribonuclease H-like domain-containing protein</fullName>
    </submittedName>
</protein>
<dbReference type="PANTHER" id="PTHR11439">
    <property type="entry name" value="GAG-POL-RELATED RETROTRANSPOSON"/>
    <property type="match status" value="1"/>
</dbReference>
<evidence type="ECO:0000259" key="1">
    <source>
        <dbReference type="PROSITE" id="PS50994"/>
    </source>
</evidence>
<dbReference type="Pfam" id="PF00665">
    <property type="entry name" value="rve"/>
    <property type="match status" value="1"/>
</dbReference>
<dbReference type="Proteomes" id="UP001151760">
    <property type="component" value="Unassembled WGS sequence"/>
</dbReference>
<accession>A0ABQ5IQJ6</accession>
<proteinExistence type="predicted"/>
<reference evidence="2" key="1">
    <citation type="journal article" date="2022" name="Int. J. Mol. Sci.">
        <title>Draft Genome of Tanacetum Coccineum: Genomic Comparison of Closely Related Tanacetum-Family Plants.</title>
        <authorList>
            <person name="Yamashiro T."/>
            <person name="Shiraishi A."/>
            <person name="Nakayama K."/>
            <person name="Satake H."/>
        </authorList>
    </citation>
    <scope>NUCLEOTIDE SEQUENCE</scope>
</reference>
<dbReference type="InterPro" id="IPR036397">
    <property type="entry name" value="RNaseH_sf"/>
</dbReference>
<reference evidence="2" key="2">
    <citation type="submission" date="2022-01" db="EMBL/GenBank/DDBJ databases">
        <authorList>
            <person name="Yamashiro T."/>
            <person name="Shiraishi A."/>
            <person name="Satake H."/>
            <person name="Nakayama K."/>
        </authorList>
    </citation>
    <scope>NUCLEOTIDE SEQUENCE</scope>
</reference>
<dbReference type="SUPFAM" id="SSF53098">
    <property type="entry name" value="Ribonuclease H-like"/>
    <property type="match status" value="1"/>
</dbReference>
<dbReference type="Pfam" id="PF07727">
    <property type="entry name" value="RVT_2"/>
    <property type="match status" value="1"/>
</dbReference>
<comment type="caution">
    <text evidence="2">The sequence shown here is derived from an EMBL/GenBank/DDBJ whole genome shotgun (WGS) entry which is preliminary data.</text>
</comment>
<dbReference type="InterPro" id="IPR043502">
    <property type="entry name" value="DNA/RNA_pol_sf"/>
</dbReference>
<dbReference type="PANTHER" id="PTHR11439:SF495">
    <property type="entry name" value="REVERSE TRANSCRIPTASE, RNA-DEPENDENT DNA POLYMERASE-RELATED"/>
    <property type="match status" value="1"/>
</dbReference>
<keyword evidence="3" id="KW-1185">Reference proteome</keyword>
<sequence>MCDKKNSVLFTETECHILSIDFKLLDESQVLLRVPRQNNMYSFDLKNVVPTGGLTCLFAKATIDESNLWHMRLGHINFKTMNKLVRGNLVRDLTSKLFVNGQTCVSCQKGKQLKASCKTKTVSSICKPLQLLHMDLFGPVSMKSINKKSYCLVVTDDFSRFSWVFFLATKDETPEILKNFITGIENQTDHKVKTIRCDNGTEFKNRIMNEFCEIKGRKPALSFMRPFGCPVTILNTLDHLGNKTNGNACTKANIDEGQGGMKTVPGLQYVLLPFLTSDSQNTGIFSGAYDDEDVGAEADLNNLETTMNKRTNHKDYQNCLFACFLSQKEPKKVIQALDDPSWIEEMQEELLQFTLQKVRTLVDLPNGKRAIGTKWAFRNKKDERGIVVRNKARLVGQGYTQEKGVIMMRSFRVVLLGKRYVYLSTYHEVFAPVARIEAIRLFFAYASFMGFIVYQMDVKSAFLYGTIEEEVYVCQPPGFEDPQFPDKVYKVEKALYGLHQAPRAWYETLSTYLLENRFRRGTIDKTLFIKKDKDDAQEILDEFYGGAHFLLRVAASTLIETNKALLKDKEAEDVDVHLYRSMIRSLMYLIASRSDIMFVVCAYARFQVTPKVSHLHAVNRIFRYLKGKPKLGLWYPRDSSFDLEAFSDSDYDGTSLDRKSITGGCQFFGKRLISWQCKNQTIVAHSTTEVEYVAATNCCGQVLWIQNQMLDYGFNFMNTKIHIDNESTICIMKNPVFHAKTKHIEIRHHFIGDSYKKRLIQFWNIAHSQTVNDVKQIHATVDDKTLVISESSVRSDLHFNDEDGITCLTNDAIFENLILMGYESDSNKLTFQKALFSPQWKYLIHTILHCLSSKSTFWNEFSTNIASAVICLANGQKFNFSKLIFDDTLAEPFNEVYQTPAHTKKVFTNMKRKGKDFSGRVTPLFTSMLAPPVIESKGLG</sequence>
<dbReference type="InterPro" id="IPR001584">
    <property type="entry name" value="Integrase_cat-core"/>
</dbReference>
<dbReference type="InterPro" id="IPR025724">
    <property type="entry name" value="GAG-pre-integrase_dom"/>
</dbReference>